<keyword evidence="3" id="KW-1185">Reference proteome</keyword>
<feature type="region of interest" description="Disordered" evidence="1">
    <location>
        <begin position="338"/>
        <end position="357"/>
    </location>
</feature>
<sequence>MANHHLLSPPLGDRQGVPNERDGGRWEEFGEEGVQRDRQTEEGGGGEEGTGNVSKDLRTLLEEFGREILRFFRAQSDIAYVCKRSFNVPETYLQIDTELVARYWQSALAPLEERSSSLSLPLLLGETVPGFTVKELRFESDAVKDWDVIPRVARVLSLGSMVKILRIDPTSHWDLLHLLAVMDALPRLEELYVEPHKYTDEQEDQLTGSVNGVATGTLLPPLRAQGVALNETKIRVLVVFGAVVTLSSLESIVRQCPLVEVLKFSQTMGYSQAMETKELPVSGSEFWPHLRVFCKRLREFHYSMLIKALTVSEIHAVHLALPRMHVTTNESVATEYAATRPAGDSAPSQPRTDPSTRRCPSILCITSRELGSIQDYIKTFKADWLSGLRFDRIRTGTSQPHQNTLHMILCACPNLIEFTALSVYFYLQDMDVNNLLVPDGSYRNPDDGLPKAAGHTSRRRFECTIINSIAEEQPSLPPPRRAVWACRNLKTLHISISKSNYSEYAGHRFSLLIFGYLSLVCTRLEELSIRSDRMVLDDESGLCLLGRLKYLEWLQLHSLPILGYLDVAWLRRRKFGSGFFNVDNGGGQKPLEQETLLDRIVAGVRHPWGIEGVHVVDPTAYLKKLPPLLSFYERKPFLTVDGVDLGTVGRPDSLVAYVMDTNRDLMADASIDDWNRDAVCLPRLELLYFRQSWDNKQETADAESFLRTQ</sequence>
<feature type="region of interest" description="Disordered" evidence="1">
    <location>
        <begin position="1"/>
        <end position="54"/>
    </location>
</feature>
<dbReference type="OrthoDB" id="2447151at2759"/>
<proteinExistence type="predicted"/>
<dbReference type="Proteomes" id="UP000748756">
    <property type="component" value="Unassembled WGS sequence"/>
</dbReference>
<evidence type="ECO:0000313" key="2">
    <source>
        <dbReference type="EMBL" id="KAF9155790.1"/>
    </source>
</evidence>
<feature type="compositionally biased region" description="Basic and acidic residues" evidence="1">
    <location>
        <begin position="19"/>
        <end position="41"/>
    </location>
</feature>
<protein>
    <submittedName>
        <fullName evidence="2">Uncharacterized protein</fullName>
    </submittedName>
</protein>
<name>A0A9P5S9G9_9FUNG</name>
<organism evidence="2 3">
    <name type="scientific">Linnemannia schmuckeri</name>
    <dbReference type="NCBI Taxonomy" id="64567"/>
    <lineage>
        <taxon>Eukaryota</taxon>
        <taxon>Fungi</taxon>
        <taxon>Fungi incertae sedis</taxon>
        <taxon>Mucoromycota</taxon>
        <taxon>Mortierellomycotina</taxon>
        <taxon>Mortierellomycetes</taxon>
        <taxon>Mortierellales</taxon>
        <taxon>Mortierellaceae</taxon>
        <taxon>Linnemannia</taxon>
    </lineage>
</organism>
<dbReference type="Gene3D" id="3.80.10.10">
    <property type="entry name" value="Ribonuclease Inhibitor"/>
    <property type="match status" value="1"/>
</dbReference>
<reference evidence="2" key="1">
    <citation type="journal article" date="2020" name="Fungal Divers.">
        <title>Resolving the Mortierellaceae phylogeny through synthesis of multi-gene phylogenetics and phylogenomics.</title>
        <authorList>
            <person name="Vandepol N."/>
            <person name="Liber J."/>
            <person name="Desiro A."/>
            <person name="Na H."/>
            <person name="Kennedy M."/>
            <person name="Barry K."/>
            <person name="Grigoriev I.V."/>
            <person name="Miller A.N."/>
            <person name="O'Donnell K."/>
            <person name="Stajich J.E."/>
            <person name="Bonito G."/>
        </authorList>
    </citation>
    <scope>NUCLEOTIDE SEQUENCE</scope>
    <source>
        <strain evidence="2">NRRL 6426</strain>
    </source>
</reference>
<dbReference type="AlphaFoldDB" id="A0A9P5S9G9"/>
<accession>A0A9P5S9G9</accession>
<dbReference type="EMBL" id="JAAAUQ010000051">
    <property type="protein sequence ID" value="KAF9155790.1"/>
    <property type="molecule type" value="Genomic_DNA"/>
</dbReference>
<evidence type="ECO:0000256" key="1">
    <source>
        <dbReference type="SAM" id="MobiDB-lite"/>
    </source>
</evidence>
<dbReference type="InterPro" id="IPR032675">
    <property type="entry name" value="LRR_dom_sf"/>
</dbReference>
<comment type="caution">
    <text evidence="2">The sequence shown here is derived from an EMBL/GenBank/DDBJ whole genome shotgun (WGS) entry which is preliminary data.</text>
</comment>
<evidence type="ECO:0000313" key="3">
    <source>
        <dbReference type="Proteomes" id="UP000748756"/>
    </source>
</evidence>
<gene>
    <name evidence="2" type="ORF">BG015_008601</name>
</gene>